<feature type="transmembrane region" description="Helical" evidence="1">
    <location>
        <begin position="17"/>
        <end position="35"/>
    </location>
</feature>
<dbReference type="PANTHER" id="PTHR37305:SF1">
    <property type="entry name" value="MEMBRANE PROTEIN"/>
    <property type="match status" value="1"/>
</dbReference>
<dbReference type="EMBL" id="JBHTOM010000040">
    <property type="protein sequence ID" value="MFD1550513.1"/>
    <property type="molecule type" value="Genomic_DNA"/>
</dbReference>
<sequence length="257" mass="28425">MGQVLQQEIFKFRHQRLAWLAPVVLGLLMVGLAMTAHGASDSDQKFYISSAYGGFQWLTILIIVIGASGVTMEFEYGTIKQLAIQVNHRWTLFVGKYLLILGYGVLLHGVVILMTLLLKGTGGRNLSWQTIYLYHQSLLVNLVTNAVLDMYGSVMIIGLVFLLASCSHNSAAAIAIGVGVCFTGEGVSSLLLQSFKSLLPVMKWNPFNMFFLQEEYGNPSYQQNVTHLTIQQLGIGNLVWALFFVGVGAVIFSRRRI</sequence>
<feature type="transmembrane region" description="Helical" evidence="1">
    <location>
        <begin position="138"/>
        <end position="164"/>
    </location>
</feature>
<keyword evidence="1" id="KW-0812">Transmembrane</keyword>
<proteinExistence type="predicted"/>
<keyword evidence="3" id="KW-1185">Reference proteome</keyword>
<protein>
    <submittedName>
        <fullName evidence="2">ABC transporter permease</fullName>
    </submittedName>
</protein>
<feature type="transmembrane region" description="Helical" evidence="1">
    <location>
        <begin position="233"/>
        <end position="252"/>
    </location>
</feature>
<dbReference type="Proteomes" id="UP001597195">
    <property type="component" value="Unassembled WGS sequence"/>
</dbReference>
<reference evidence="3" key="1">
    <citation type="journal article" date="2019" name="Int. J. Syst. Evol. Microbiol.">
        <title>The Global Catalogue of Microorganisms (GCM) 10K type strain sequencing project: providing services to taxonomists for standard genome sequencing and annotation.</title>
        <authorList>
            <consortium name="The Broad Institute Genomics Platform"/>
            <consortium name="The Broad Institute Genome Sequencing Center for Infectious Disease"/>
            <person name="Wu L."/>
            <person name="Ma J."/>
        </authorList>
    </citation>
    <scope>NUCLEOTIDE SEQUENCE [LARGE SCALE GENOMIC DNA]</scope>
    <source>
        <strain evidence="3">CCM 8906</strain>
    </source>
</reference>
<organism evidence="2 3">
    <name type="scientific">Levilactobacillus fuyuanensis</name>
    <dbReference type="NCBI Taxonomy" id="2486022"/>
    <lineage>
        <taxon>Bacteria</taxon>
        <taxon>Bacillati</taxon>
        <taxon>Bacillota</taxon>
        <taxon>Bacilli</taxon>
        <taxon>Lactobacillales</taxon>
        <taxon>Lactobacillaceae</taxon>
        <taxon>Levilactobacillus</taxon>
    </lineage>
</organism>
<comment type="caution">
    <text evidence="2">The sequence shown here is derived from an EMBL/GenBank/DDBJ whole genome shotgun (WGS) entry which is preliminary data.</text>
</comment>
<dbReference type="RefSeq" id="WP_125702121.1">
    <property type="nucleotide sequence ID" value="NZ_JBHTOM010000040.1"/>
</dbReference>
<evidence type="ECO:0000313" key="2">
    <source>
        <dbReference type="EMBL" id="MFD1550513.1"/>
    </source>
</evidence>
<evidence type="ECO:0000313" key="3">
    <source>
        <dbReference type="Proteomes" id="UP001597195"/>
    </source>
</evidence>
<feature type="transmembrane region" description="Helical" evidence="1">
    <location>
        <begin position="97"/>
        <end position="118"/>
    </location>
</feature>
<keyword evidence="1" id="KW-0472">Membrane</keyword>
<feature type="transmembrane region" description="Helical" evidence="1">
    <location>
        <begin position="171"/>
        <end position="192"/>
    </location>
</feature>
<dbReference type="PANTHER" id="PTHR37305">
    <property type="entry name" value="INTEGRAL MEMBRANE PROTEIN-RELATED"/>
    <property type="match status" value="1"/>
</dbReference>
<keyword evidence="1" id="KW-1133">Transmembrane helix</keyword>
<name>A0ABW4H6S8_9LACO</name>
<evidence type="ECO:0000256" key="1">
    <source>
        <dbReference type="SAM" id="Phobius"/>
    </source>
</evidence>
<accession>A0ABW4H6S8</accession>
<gene>
    <name evidence="2" type="ORF">ACFQ5T_12645</name>
</gene>
<dbReference type="Pfam" id="PF12730">
    <property type="entry name" value="ABC2_membrane_4"/>
    <property type="match status" value="1"/>
</dbReference>
<feature type="transmembrane region" description="Helical" evidence="1">
    <location>
        <begin position="55"/>
        <end position="76"/>
    </location>
</feature>